<feature type="signal peptide" evidence="1">
    <location>
        <begin position="1"/>
        <end position="20"/>
    </location>
</feature>
<dbReference type="Gene3D" id="2.130.10.10">
    <property type="entry name" value="YVTN repeat-like/Quinoprotein amine dehydrogenase"/>
    <property type="match status" value="1"/>
</dbReference>
<protein>
    <submittedName>
        <fullName evidence="2">Uncharacterized protein</fullName>
    </submittedName>
</protein>
<evidence type="ECO:0000313" key="3">
    <source>
        <dbReference type="Proteomes" id="UP000000759"/>
    </source>
</evidence>
<dbReference type="KEGG" id="pti:PHATRDRAFT_50592"/>
<reference evidence="2 3" key="1">
    <citation type="journal article" date="2008" name="Nature">
        <title>The Phaeodactylum genome reveals the evolutionary history of diatom genomes.</title>
        <authorList>
            <person name="Bowler C."/>
            <person name="Allen A.E."/>
            <person name="Badger J.H."/>
            <person name="Grimwood J."/>
            <person name="Jabbari K."/>
            <person name="Kuo A."/>
            <person name="Maheswari U."/>
            <person name="Martens C."/>
            <person name="Maumus F."/>
            <person name="Otillar R.P."/>
            <person name="Rayko E."/>
            <person name="Salamov A."/>
            <person name="Vandepoele K."/>
            <person name="Beszteri B."/>
            <person name="Gruber A."/>
            <person name="Heijde M."/>
            <person name="Katinka M."/>
            <person name="Mock T."/>
            <person name="Valentin K."/>
            <person name="Verret F."/>
            <person name="Berges J.A."/>
            <person name="Brownlee C."/>
            <person name="Cadoret J.P."/>
            <person name="Chiovitti A."/>
            <person name="Choi C.J."/>
            <person name="Coesel S."/>
            <person name="De Martino A."/>
            <person name="Detter J.C."/>
            <person name="Durkin C."/>
            <person name="Falciatore A."/>
            <person name="Fournet J."/>
            <person name="Haruta M."/>
            <person name="Huysman M.J."/>
            <person name="Jenkins B.D."/>
            <person name="Jiroutova K."/>
            <person name="Jorgensen R.E."/>
            <person name="Joubert Y."/>
            <person name="Kaplan A."/>
            <person name="Kroger N."/>
            <person name="Kroth P.G."/>
            <person name="La Roche J."/>
            <person name="Lindquist E."/>
            <person name="Lommer M."/>
            <person name="Martin-Jezequel V."/>
            <person name="Lopez P.J."/>
            <person name="Lucas S."/>
            <person name="Mangogna M."/>
            <person name="McGinnis K."/>
            <person name="Medlin L.K."/>
            <person name="Montsant A."/>
            <person name="Oudot-Le Secq M.P."/>
            <person name="Napoli C."/>
            <person name="Obornik M."/>
            <person name="Parker M.S."/>
            <person name="Petit J.L."/>
            <person name="Porcel B.M."/>
            <person name="Poulsen N."/>
            <person name="Robison M."/>
            <person name="Rychlewski L."/>
            <person name="Rynearson T.A."/>
            <person name="Schmutz J."/>
            <person name="Shapiro H."/>
            <person name="Siaut M."/>
            <person name="Stanley M."/>
            <person name="Sussman M.R."/>
            <person name="Taylor A.R."/>
            <person name="Vardi A."/>
            <person name="von Dassow P."/>
            <person name="Vyverman W."/>
            <person name="Willis A."/>
            <person name="Wyrwicz L.S."/>
            <person name="Rokhsar D.S."/>
            <person name="Weissenbach J."/>
            <person name="Armbrust E.V."/>
            <person name="Green B.R."/>
            <person name="Van de Peer Y."/>
            <person name="Grigoriev I.V."/>
        </authorList>
    </citation>
    <scope>NUCLEOTIDE SEQUENCE [LARGE SCALE GENOMIC DNA]</scope>
    <source>
        <strain evidence="2 3">CCAP 1055/1</strain>
    </source>
</reference>
<dbReference type="InParanoid" id="B7GEL9"/>
<dbReference type="OrthoDB" id="39715at2759"/>
<keyword evidence="3" id="KW-1185">Reference proteome</keyword>
<dbReference type="RefSeq" id="XP_002185550.1">
    <property type="nucleotide sequence ID" value="XM_002185514.1"/>
</dbReference>
<dbReference type="HOGENOM" id="CLU_514370_0_0_1"/>
<sequence>MRIGSVFALVLYLLRTQIGASDLVYLVEPLLKWQRTLPGGGSINGAYIAPNRNNLFVISSVCTVQALDPRTGESVWTYQPGNPSTCSGGVTFSDGVGTPYLTFIESTINLGPTPFSTQVVILDLNSGVLLAKSAFLSGQGAGEPQTTEDGRYIVATSNTANIGTFVVIDTNAVENGIAPIVFEESNPSGPFSPVGFYHRPTTPIFFGGNTNDVFVWAFDLTQMQLVGTEAIENGQIFSFQFPSNYANNGGGLSVKTLGPKTSWKASTRPLLSNGGKSMHWANSDGRYRVWINRTVDDSPTTVLSLPRGIPTSVSAHAAPVLGQDETNPFVYLLGPNPSVFRSNTNLTTSVGLGVDSLFTGQILLSPKEEYMYIATEGRPETSRGILYQIKNEENSLTVDWLFRAESPMSGDLARSTDGTTIFFGQRDGTVSALEVAEAEEELPSSTPASAPVFAPAVCREIGAICGSTTTERPCCFPWLCDAGVCRVPSSRTDPKTALKSDLTTAGSIGILRPRGTIRRDPLRN</sequence>
<proteinExistence type="predicted"/>
<accession>B7GEL9</accession>
<dbReference type="InterPro" id="IPR011047">
    <property type="entry name" value="Quinoprotein_ADH-like_sf"/>
</dbReference>
<keyword evidence="1" id="KW-0732">Signal</keyword>
<dbReference type="InterPro" id="IPR015943">
    <property type="entry name" value="WD40/YVTN_repeat-like_dom_sf"/>
</dbReference>
<name>B7GEL9_PHATC</name>
<reference evidence="3" key="2">
    <citation type="submission" date="2008-08" db="EMBL/GenBank/DDBJ databases">
        <authorList>
            <consortium name="Diatom Consortium"/>
            <person name="Grigoriev I."/>
            <person name="Grimwood J."/>
            <person name="Kuo A."/>
            <person name="Otillar R.P."/>
            <person name="Salamov A."/>
            <person name="Detter J.C."/>
            <person name="Lindquist E."/>
            <person name="Shapiro H."/>
            <person name="Lucas S."/>
            <person name="Glavina del Rio T."/>
            <person name="Pitluck S."/>
            <person name="Rokhsar D."/>
            <person name="Bowler C."/>
        </authorList>
    </citation>
    <scope>GENOME REANNOTATION</scope>
    <source>
        <strain evidence="3">CCAP 1055/1</strain>
    </source>
</reference>
<dbReference type="Proteomes" id="UP000000759">
    <property type="component" value="Chromosome 32"/>
</dbReference>
<evidence type="ECO:0000256" key="1">
    <source>
        <dbReference type="SAM" id="SignalP"/>
    </source>
</evidence>
<dbReference type="PaxDb" id="2850-Phatr50592"/>
<dbReference type="EMBL" id="CM000634">
    <property type="protein sequence ID" value="EEC42915.1"/>
    <property type="molecule type" value="Genomic_DNA"/>
</dbReference>
<evidence type="ECO:0000313" key="2">
    <source>
        <dbReference type="EMBL" id="EEC42915.1"/>
    </source>
</evidence>
<feature type="chain" id="PRO_5002855832" evidence="1">
    <location>
        <begin position="21"/>
        <end position="524"/>
    </location>
</feature>
<dbReference type="AlphaFoldDB" id="B7GEL9"/>
<organism evidence="2 3">
    <name type="scientific">Phaeodactylum tricornutum (strain CCAP 1055/1)</name>
    <dbReference type="NCBI Taxonomy" id="556484"/>
    <lineage>
        <taxon>Eukaryota</taxon>
        <taxon>Sar</taxon>
        <taxon>Stramenopiles</taxon>
        <taxon>Ochrophyta</taxon>
        <taxon>Bacillariophyta</taxon>
        <taxon>Bacillariophyceae</taxon>
        <taxon>Bacillariophycidae</taxon>
        <taxon>Naviculales</taxon>
        <taxon>Phaeodactylaceae</taxon>
        <taxon>Phaeodactylum</taxon>
    </lineage>
</organism>
<dbReference type="GeneID" id="7199416"/>
<gene>
    <name evidence="2" type="ORF">PHATRDRAFT_50592</name>
</gene>
<dbReference type="SUPFAM" id="SSF50998">
    <property type="entry name" value="Quinoprotein alcohol dehydrogenase-like"/>
    <property type="match status" value="1"/>
</dbReference>